<dbReference type="OrthoDB" id="9786287at2"/>
<feature type="domain" description="Class II aldolase/adducin N-terminal" evidence="10">
    <location>
        <begin position="28"/>
        <end position="219"/>
    </location>
</feature>
<protein>
    <recommendedName>
        <fullName evidence="4">L-ribulose-5-phosphate 4-epimerase</fullName>
        <ecNumber evidence="4">5.1.3.4</ecNumber>
    </recommendedName>
    <alternativeName>
        <fullName evidence="9">Phosphoribulose isomerase</fullName>
    </alternativeName>
</protein>
<evidence type="ECO:0000313" key="11">
    <source>
        <dbReference type="EMBL" id="VDR42489.1"/>
    </source>
</evidence>
<proteinExistence type="inferred from homology"/>
<evidence type="ECO:0000256" key="6">
    <source>
        <dbReference type="ARBA" id="ARBA00022833"/>
    </source>
</evidence>
<dbReference type="GO" id="GO:0005829">
    <property type="term" value="C:cytosol"/>
    <property type="evidence" value="ECO:0007669"/>
    <property type="project" value="TreeGrafter"/>
</dbReference>
<keyword evidence="5" id="KW-0479">Metal-binding</keyword>
<evidence type="ECO:0000256" key="1">
    <source>
        <dbReference type="ARBA" id="ARBA00001726"/>
    </source>
</evidence>
<dbReference type="PANTHER" id="PTHR22789:SF8">
    <property type="entry name" value="L-RIBULOSE-5-PHOSPHATE 4-EPIMERASE SGBE"/>
    <property type="match status" value="1"/>
</dbReference>
<organism evidence="11 12">
    <name type="scientific">Mycoplasmopsis caviae</name>
    <dbReference type="NCBI Taxonomy" id="55603"/>
    <lineage>
        <taxon>Bacteria</taxon>
        <taxon>Bacillati</taxon>
        <taxon>Mycoplasmatota</taxon>
        <taxon>Mycoplasmoidales</taxon>
        <taxon>Metamycoplasmataceae</taxon>
        <taxon>Mycoplasmopsis</taxon>
    </lineage>
</organism>
<evidence type="ECO:0000256" key="5">
    <source>
        <dbReference type="ARBA" id="ARBA00022723"/>
    </source>
</evidence>
<dbReference type="NCBIfam" id="NF006047">
    <property type="entry name" value="PRK08193.1"/>
    <property type="match status" value="1"/>
</dbReference>
<evidence type="ECO:0000256" key="8">
    <source>
        <dbReference type="ARBA" id="ARBA00023277"/>
    </source>
</evidence>
<dbReference type="InterPro" id="IPR050197">
    <property type="entry name" value="Aldolase_class_II_sugar_metab"/>
</dbReference>
<comment type="similarity">
    <text evidence="3">Belongs to the aldolase class II family. AraD/FucA subfamily.</text>
</comment>
<reference evidence="11 12" key="1">
    <citation type="submission" date="2018-12" db="EMBL/GenBank/DDBJ databases">
        <authorList>
            <consortium name="Pathogen Informatics"/>
        </authorList>
    </citation>
    <scope>NUCLEOTIDE SEQUENCE [LARGE SCALE GENOMIC DNA]</scope>
    <source>
        <strain evidence="11 12">NCTC10126</strain>
    </source>
</reference>
<sequence length="255" mass="28534">MTKCELKLEGINNDSWQKYEVEIKKLKQEVYDANMLLVKYGLVIHTWGNVSGITQDRKYMVIKPSGVSYDSLKPEDMVITDLDNNVIDSKYNPSSDTPTHTLLYKENPEIKGIVHTHSPNAVSFAQAGKDIPCFGTTHADNFYGPVPCARALSPQEINGQYEHNTGLVIIETFKSRKIDWKACSATLVKEHGPFAWSFKSPKDAVDLALTLEQVAKMAINTLIISNNNASSAQGALIEKHYNRKHGKNAYYGQKK</sequence>
<evidence type="ECO:0000256" key="4">
    <source>
        <dbReference type="ARBA" id="ARBA00013186"/>
    </source>
</evidence>
<keyword evidence="7 11" id="KW-0413">Isomerase</keyword>
<evidence type="ECO:0000313" key="12">
    <source>
        <dbReference type="Proteomes" id="UP000280036"/>
    </source>
</evidence>
<evidence type="ECO:0000256" key="3">
    <source>
        <dbReference type="ARBA" id="ARBA00010037"/>
    </source>
</evidence>
<dbReference type="EC" id="5.1.3.4" evidence="4"/>
<accession>A0A3P8KAT0</accession>
<dbReference type="Proteomes" id="UP000280036">
    <property type="component" value="Unassembled WGS sequence"/>
</dbReference>
<keyword evidence="8" id="KW-0119">Carbohydrate metabolism</keyword>
<evidence type="ECO:0000256" key="7">
    <source>
        <dbReference type="ARBA" id="ARBA00023235"/>
    </source>
</evidence>
<comment type="cofactor">
    <cofactor evidence="2">
        <name>Zn(2+)</name>
        <dbReference type="ChEBI" id="CHEBI:29105"/>
    </cofactor>
</comment>
<dbReference type="InterPro" id="IPR036409">
    <property type="entry name" value="Aldolase_II/adducin_N_sf"/>
</dbReference>
<dbReference type="SMART" id="SM01007">
    <property type="entry name" value="Aldolase_II"/>
    <property type="match status" value="1"/>
</dbReference>
<dbReference type="InterPro" id="IPR001303">
    <property type="entry name" value="Aldolase_II/adducin_N"/>
</dbReference>
<name>A0A3P8KAT0_9BACT</name>
<dbReference type="EMBL" id="UZVY01000003">
    <property type="protein sequence ID" value="VDR42489.1"/>
    <property type="molecule type" value="Genomic_DNA"/>
</dbReference>
<dbReference type="FunFam" id="3.40.225.10:FF:000001">
    <property type="entry name" value="L-ribulose-5-phosphate 4-epimerase UlaF"/>
    <property type="match status" value="1"/>
</dbReference>
<dbReference type="GO" id="GO:0046872">
    <property type="term" value="F:metal ion binding"/>
    <property type="evidence" value="ECO:0007669"/>
    <property type="project" value="UniProtKB-KW"/>
</dbReference>
<evidence type="ECO:0000256" key="2">
    <source>
        <dbReference type="ARBA" id="ARBA00001947"/>
    </source>
</evidence>
<keyword evidence="6" id="KW-0862">Zinc</keyword>
<dbReference type="GO" id="GO:0008742">
    <property type="term" value="F:L-ribulose-phosphate 4-epimerase activity"/>
    <property type="evidence" value="ECO:0007669"/>
    <property type="project" value="UniProtKB-EC"/>
</dbReference>
<dbReference type="GO" id="GO:0019323">
    <property type="term" value="P:pentose catabolic process"/>
    <property type="evidence" value="ECO:0007669"/>
    <property type="project" value="TreeGrafter"/>
</dbReference>
<dbReference type="Pfam" id="PF00596">
    <property type="entry name" value="Aldolase_II"/>
    <property type="match status" value="1"/>
</dbReference>
<dbReference type="PANTHER" id="PTHR22789">
    <property type="entry name" value="FUCULOSE PHOSPHATE ALDOLASE"/>
    <property type="match status" value="1"/>
</dbReference>
<dbReference type="RefSeq" id="WP_126118662.1">
    <property type="nucleotide sequence ID" value="NZ_UZVY01000003.1"/>
</dbReference>
<evidence type="ECO:0000256" key="9">
    <source>
        <dbReference type="ARBA" id="ARBA00032206"/>
    </source>
</evidence>
<dbReference type="GO" id="GO:0016832">
    <property type="term" value="F:aldehyde-lyase activity"/>
    <property type="evidence" value="ECO:0007669"/>
    <property type="project" value="TreeGrafter"/>
</dbReference>
<dbReference type="SUPFAM" id="SSF53639">
    <property type="entry name" value="AraD/HMP-PK domain-like"/>
    <property type="match status" value="1"/>
</dbReference>
<comment type="catalytic activity">
    <reaction evidence="1">
        <text>L-ribulose 5-phosphate = D-xylulose 5-phosphate</text>
        <dbReference type="Rhea" id="RHEA:22368"/>
        <dbReference type="ChEBI" id="CHEBI:57737"/>
        <dbReference type="ChEBI" id="CHEBI:58226"/>
        <dbReference type="EC" id="5.1.3.4"/>
    </reaction>
</comment>
<dbReference type="Gene3D" id="3.40.225.10">
    <property type="entry name" value="Class II aldolase/adducin N-terminal domain"/>
    <property type="match status" value="1"/>
</dbReference>
<evidence type="ECO:0000259" key="10">
    <source>
        <dbReference type="SMART" id="SM01007"/>
    </source>
</evidence>
<gene>
    <name evidence="11" type="primary">araD_2</name>
    <name evidence="11" type="ORF">NCTC10126_01014</name>
</gene>
<dbReference type="AlphaFoldDB" id="A0A3P8KAT0"/>